<evidence type="ECO:0000259" key="12">
    <source>
        <dbReference type="Pfam" id="PF07885"/>
    </source>
</evidence>
<evidence type="ECO:0000256" key="3">
    <source>
        <dbReference type="ARBA" id="ARBA00022538"/>
    </source>
</evidence>
<evidence type="ECO:0000256" key="7">
    <source>
        <dbReference type="ARBA" id="ARBA00022989"/>
    </source>
</evidence>
<dbReference type="Gene3D" id="1.10.287.70">
    <property type="match status" value="1"/>
</dbReference>
<keyword evidence="4 11" id="KW-0812">Transmembrane</keyword>
<reference evidence="13" key="1">
    <citation type="journal article" date="2014" name="Int. J. Syst. Evol. Microbiol.">
        <title>Complete genome sequence of Corynebacterium casei LMG S-19264T (=DSM 44701T), isolated from a smear-ripened cheese.</title>
        <authorList>
            <consortium name="US DOE Joint Genome Institute (JGI-PGF)"/>
            <person name="Walter F."/>
            <person name="Albersmeier A."/>
            <person name="Kalinowski J."/>
            <person name="Ruckert C."/>
        </authorList>
    </citation>
    <scope>NUCLEOTIDE SEQUENCE</scope>
    <source>
        <strain evidence="13">KCTC 42651</strain>
    </source>
</reference>
<keyword evidence="14" id="KW-1185">Reference proteome</keyword>
<proteinExistence type="predicted"/>
<feature type="transmembrane region" description="Helical" evidence="11">
    <location>
        <begin position="38"/>
        <end position="57"/>
    </location>
</feature>
<keyword evidence="10" id="KW-0407">Ion channel</keyword>
<dbReference type="PANTHER" id="PTHR10027">
    <property type="entry name" value="CALCIUM-ACTIVATED POTASSIUM CHANNEL ALPHA CHAIN"/>
    <property type="match status" value="1"/>
</dbReference>
<dbReference type="InterPro" id="IPR047871">
    <property type="entry name" value="K_chnl_Slo-like"/>
</dbReference>
<dbReference type="GO" id="GO:0016020">
    <property type="term" value="C:membrane"/>
    <property type="evidence" value="ECO:0007669"/>
    <property type="project" value="UniProtKB-SubCell"/>
</dbReference>
<organism evidence="13 14">
    <name type="scientific">Thalassobaculum fulvum</name>
    <dbReference type="NCBI Taxonomy" id="1633335"/>
    <lineage>
        <taxon>Bacteria</taxon>
        <taxon>Pseudomonadati</taxon>
        <taxon>Pseudomonadota</taxon>
        <taxon>Alphaproteobacteria</taxon>
        <taxon>Rhodospirillales</taxon>
        <taxon>Thalassobaculaceae</taxon>
        <taxon>Thalassobaculum</taxon>
    </lineage>
</organism>
<dbReference type="SUPFAM" id="SSF81324">
    <property type="entry name" value="Voltage-gated potassium channels"/>
    <property type="match status" value="1"/>
</dbReference>
<comment type="caution">
    <text evidence="13">The sequence shown here is derived from an EMBL/GenBank/DDBJ whole genome shotgun (WGS) entry which is preliminary data.</text>
</comment>
<keyword evidence="5" id="KW-0631">Potassium channel</keyword>
<dbReference type="Proteomes" id="UP000630353">
    <property type="component" value="Unassembled WGS sequence"/>
</dbReference>
<sequence>MPSPFHFSALRHWAASVAVTVILLALIAAAVGGETWEVSGTVLIAVVAVATLLHRLFPGSRFFTITFANAIGVYACLYVSFLETLYLDVSSLPRLVGFLLPIVAFAIGVYLRREAIHSIVSSEHPRLETRFGRAFLWLVPVMLVGLANFVAPLDAIGHEGRTIWLLAAMAAISLVVLLASRNVAVFLIDTGLLFEDFFEIMSGLVKPAFAFLTFYSMMVILFATLYRLLGRLDDSPTFLIDGIGRDPTFVESLYFSIVTLSTVGYGDVVPLTYAARIVVALQIVAGVLLLLFGFHALMRHTGRGS</sequence>
<dbReference type="EMBL" id="BMZS01000015">
    <property type="protein sequence ID" value="GHD62614.1"/>
    <property type="molecule type" value="Genomic_DNA"/>
</dbReference>
<evidence type="ECO:0000256" key="10">
    <source>
        <dbReference type="ARBA" id="ARBA00023303"/>
    </source>
</evidence>
<dbReference type="GO" id="GO:0005267">
    <property type="term" value="F:potassium channel activity"/>
    <property type="evidence" value="ECO:0007669"/>
    <property type="project" value="UniProtKB-KW"/>
</dbReference>
<keyword evidence="6" id="KW-0630">Potassium</keyword>
<feature type="transmembrane region" description="Helical" evidence="11">
    <location>
        <begin position="163"/>
        <end position="188"/>
    </location>
</feature>
<dbReference type="RefSeq" id="WP_189995191.1">
    <property type="nucleotide sequence ID" value="NZ_BMZS01000015.1"/>
</dbReference>
<comment type="subcellular location">
    <subcellularLocation>
        <location evidence="1">Membrane</location>
        <topology evidence="1">Multi-pass membrane protein</topology>
    </subcellularLocation>
</comment>
<evidence type="ECO:0000256" key="8">
    <source>
        <dbReference type="ARBA" id="ARBA00023065"/>
    </source>
</evidence>
<dbReference type="PANTHER" id="PTHR10027:SF10">
    <property type="entry name" value="SLOWPOKE 2, ISOFORM D"/>
    <property type="match status" value="1"/>
</dbReference>
<keyword evidence="3" id="KW-0633">Potassium transport</keyword>
<evidence type="ECO:0000256" key="4">
    <source>
        <dbReference type="ARBA" id="ARBA00022692"/>
    </source>
</evidence>
<evidence type="ECO:0000256" key="6">
    <source>
        <dbReference type="ARBA" id="ARBA00022958"/>
    </source>
</evidence>
<feature type="transmembrane region" description="Helical" evidence="11">
    <location>
        <begin position="62"/>
        <end position="81"/>
    </location>
</feature>
<keyword evidence="9 11" id="KW-0472">Membrane</keyword>
<feature type="transmembrane region" description="Helical" evidence="11">
    <location>
        <begin position="12"/>
        <end position="32"/>
    </location>
</feature>
<dbReference type="Pfam" id="PF07885">
    <property type="entry name" value="Ion_trans_2"/>
    <property type="match status" value="1"/>
</dbReference>
<evidence type="ECO:0000313" key="14">
    <source>
        <dbReference type="Proteomes" id="UP000630353"/>
    </source>
</evidence>
<gene>
    <name evidence="13" type="ORF">GCM10017083_51540</name>
</gene>
<keyword evidence="7 11" id="KW-1133">Transmembrane helix</keyword>
<keyword evidence="2" id="KW-0813">Transport</keyword>
<feature type="domain" description="Potassium channel" evidence="12">
    <location>
        <begin position="217"/>
        <end position="297"/>
    </location>
</feature>
<feature type="transmembrane region" description="Helical" evidence="11">
    <location>
        <begin position="131"/>
        <end position="151"/>
    </location>
</feature>
<evidence type="ECO:0000256" key="5">
    <source>
        <dbReference type="ARBA" id="ARBA00022826"/>
    </source>
</evidence>
<dbReference type="InterPro" id="IPR013099">
    <property type="entry name" value="K_chnl_dom"/>
</dbReference>
<protein>
    <recommendedName>
        <fullName evidence="12">Potassium channel domain-containing protein</fullName>
    </recommendedName>
</protein>
<evidence type="ECO:0000256" key="1">
    <source>
        <dbReference type="ARBA" id="ARBA00004141"/>
    </source>
</evidence>
<feature type="transmembrane region" description="Helical" evidence="11">
    <location>
        <begin position="273"/>
        <end position="297"/>
    </location>
</feature>
<dbReference type="AlphaFoldDB" id="A0A918XY37"/>
<evidence type="ECO:0000313" key="13">
    <source>
        <dbReference type="EMBL" id="GHD62614.1"/>
    </source>
</evidence>
<reference evidence="13" key="2">
    <citation type="submission" date="2020-09" db="EMBL/GenBank/DDBJ databases">
        <authorList>
            <person name="Sun Q."/>
            <person name="Kim S."/>
        </authorList>
    </citation>
    <scope>NUCLEOTIDE SEQUENCE</scope>
    <source>
        <strain evidence="13">KCTC 42651</strain>
    </source>
</reference>
<evidence type="ECO:0000256" key="9">
    <source>
        <dbReference type="ARBA" id="ARBA00023136"/>
    </source>
</evidence>
<feature type="transmembrane region" description="Helical" evidence="11">
    <location>
        <begin position="209"/>
        <end position="229"/>
    </location>
</feature>
<accession>A0A918XY37</accession>
<evidence type="ECO:0000256" key="11">
    <source>
        <dbReference type="SAM" id="Phobius"/>
    </source>
</evidence>
<feature type="transmembrane region" description="Helical" evidence="11">
    <location>
        <begin position="93"/>
        <end position="111"/>
    </location>
</feature>
<name>A0A918XY37_9PROT</name>
<keyword evidence="8" id="KW-0406">Ion transport</keyword>
<evidence type="ECO:0000256" key="2">
    <source>
        <dbReference type="ARBA" id="ARBA00022448"/>
    </source>
</evidence>